<evidence type="ECO:0000313" key="1">
    <source>
        <dbReference type="EMBL" id="ASY22647.1"/>
    </source>
</evidence>
<dbReference type="InterPro" id="IPR027417">
    <property type="entry name" value="P-loop_NTPase"/>
</dbReference>
<name>A0AAD0E6Q6_9ACTN</name>
<dbReference type="EMBL" id="CP016778">
    <property type="protein sequence ID" value="ASY22647.1"/>
    <property type="molecule type" value="Genomic_DNA"/>
</dbReference>
<gene>
    <name evidence="1" type="ORF">A1sIIB76_03595</name>
</gene>
<protein>
    <recommendedName>
        <fullName evidence="3">Sulfotransferase family protein</fullName>
    </recommendedName>
</protein>
<evidence type="ECO:0008006" key="3">
    <source>
        <dbReference type="Google" id="ProtNLM"/>
    </source>
</evidence>
<accession>A0AAD0E6Q6</accession>
<dbReference type="AlphaFoldDB" id="A0AAD0E6Q6"/>
<reference evidence="1 2" key="1">
    <citation type="submission" date="2016-07" db="EMBL/GenBank/DDBJ databases">
        <title>High microdiversification within the ubiquitous acI lineage of Actinobacteria.</title>
        <authorList>
            <person name="Neuenschwander S.M."/>
            <person name="Salcher M."/>
            <person name="Ghai R."/>
            <person name="Pernthaler J."/>
        </authorList>
    </citation>
    <scope>NUCLEOTIDE SEQUENCE [LARGE SCALE GENOMIC DNA]</scope>
    <source>
        <strain evidence="1">MMS-IIB-76</strain>
    </source>
</reference>
<dbReference type="RefSeq" id="WP_095684755.1">
    <property type="nucleotide sequence ID" value="NZ_CP016775.1"/>
</dbReference>
<proteinExistence type="predicted"/>
<evidence type="ECO:0000313" key="2">
    <source>
        <dbReference type="Proteomes" id="UP000217194"/>
    </source>
</evidence>
<organism evidence="1 2">
    <name type="scientific">Candidatus Planktophila versatilis</name>
    <dbReference type="NCBI Taxonomy" id="1884905"/>
    <lineage>
        <taxon>Bacteria</taxon>
        <taxon>Bacillati</taxon>
        <taxon>Actinomycetota</taxon>
        <taxon>Actinomycetes</taxon>
        <taxon>Candidatus Nanopelagicales</taxon>
        <taxon>Candidatus Nanopelagicaceae</taxon>
        <taxon>Candidatus Planktophila</taxon>
    </lineage>
</organism>
<sequence length="185" mass="21379">MRFKNIFVLSPGRSGSKTFIEASSHLTNYSAAHESLSAHLGDKRFDYPAHHIEADNRLIWFTGELAKRFPDDVLYVNLIRDFDATVDSFHHRLQNSSYRASIMNAFAHGILMKPGDWRADQERDLAAFYVETVQSNIEFFLKYRTHLTVHLEDGGKSFNEFLQLIKGEGDMDKVRSTWLEVHNAR</sequence>
<dbReference type="SUPFAM" id="SSF52540">
    <property type="entry name" value="P-loop containing nucleoside triphosphate hydrolases"/>
    <property type="match status" value="1"/>
</dbReference>
<dbReference type="Proteomes" id="UP000217194">
    <property type="component" value="Chromosome"/>
</dbReference>